<gene>
    <name evidence="1" type="ORF">FXB79_07165</name>
</gene>
<dbReference type="AlphaFoldDB" id="A0AB74N456"/>
<name>A0AB74N456_AGGAC</name>
<evidence type="ECO:0000313" key="2">
    <source>
        <dbReference type="Proteomes" id="UP000323012"/>
    </source>
</evidence>
<protein>
    <submittedName>
        <fullName evidence="1">GTP-binding protein HflX</fullName>
    </submittedName>
</protein>
<organism evidence="1 2">
    <name type="scientific">Aggregatibacter actinomycetemcomitans</name>
    <name type="common">Actinobacillus actinomycetemcomitans</name>
    <name type="synonym">Haemophilus actinomycetemcomitans</name>
    <dbReference type="NCBI Taxonomy" id="714"/>
    <lineage>
        <taxon>Bacteria</taxon>
        <taxon>Pseudomonadati</taxon>
        <taxon>Pseudomonadota</taxon>
        <taxon>Gammaproteobacteria</taxon>
        <taxon>Pasteurellales</taxon>
        <taxon>Pasteurellaceae</taxon>
        <taxon>Aggregatibacter</taxon>
    </lineage>
</organism>
<dbReference type="Proteomes" id="UP000323012">
    <property type="component" value="Unassembled WGS sequence"/>
</dbReference>
<comment type="caution">
    <text evidence="1">The sequence shown here is derived from an EMBL/GenBank/DDBJ whole genome shotgun (WGS) entry which is preliminary data.</text>
</comment>
<reference evidence="1 2" key="1">
    <citation type="submission" date="2019-08" db="EMBL/GenBank/DDBJ databases">
        <title>Whole genome sequencing of Aggregatibacter actinomycetemcomitans cultured from blood stream infections in Denmark reveals a novel phylogenetic lineage expressing serotype a membrane O polysaccharide.</title>
        <authorList>
            <person name="Nedergaard S."/>
            <person name="Kobel C.M."/>
            <person name="Nielsen M.B."/>
            <person name="Moeller R.T."/>
            <person name="Jensen A.B."/>
            <person name="Noerskov-Lauritsen N."/>
        </authorList>
    </citation>
    <scope>NUCLEOTIDE SEQUENCE [LARGE SCALE GENOMIC DNA]</scope>
    <source>
        <strain evidence="1 2">PN_563</strain>
    </source>
</reference>
<sequence>MNPLLNNLSQSAVDSVEISTALFASDKPDNPSSHENHGLNHAIIVHCFFDSQKNTDDLNEFQLLTKSAQSNILPVSAKWTIKKRSTNSVSFCRIFVLKKWSV</sequence>
<evidence type="ECO:0000313" key="1">
    <source>
        <dbReference type="EMBL" id="TYA38774.1"/>
    </source>
</evidence>
<dbReference type="EMBL" id="VSED01000017">
    <property type="protein sequence ID" value="TYA38774.1"/>
    <property type="molecule type" value="Genomic_DNA"/>
</dbReference>
<proteinExistence type="predicted"/>
<accession>A0AB74N456</accession>